<evidence type="ECO:0000256" key="1">
    <source>
        <dbReference type="SAM" id="MobiDB-lite"/>
    </source>
</evidence>
<dbReference type="EMBL" id="FNCJ01000022">
    <property type="protein sequence ID" value="SDI42081.1"/>
    <property type="molecule type" value="Genomic_DNA"/>
</dbReference>
<proteinExistence type="predicted"/>
<dbReference type="RefSeq" id="WP_090693050.1">
    <property type="nucleotide sequence ID" value="NZ_FNCJ01000022.1"/>
</dbReference>
<accession>A0A1G8KF83</accession>
<reference evidence="2 3" key="1">
    <citation type="submission" date="2016-10" db="EMBL/GenBank/DDBJ databases">
        <authorList>
            <person name="de Groot N.N."/>
        </authorList>
    </citation>
    <scope>NUCLEOTIDE SEQUENCE [LARGE SCALE GENOMIC DNA]</scope>
    <source>
        <strain evidence="2 3">LMG 2247</strain>
    </source>
</reference>
<protein>
    <recommendedName>
        <fullName evidence="4">Replication-associated protein G2P N-terminal domain-containing protein</fullName>
    </recommendedName>
</protein>
<feature type="region of interest" description="Disordered" evidence="1">
    <location>
        <begin position="341"/>
        <end position="386"/>
    </location>
</feature>
<dbReference type="AlphaFoldDB" id="A0A1G8KF83"/>
<name>A0A1G8KF83_9BURK</name>
<evidence type="ECO:0008006" key="4">
    <source>
        <dbReference type="Google" id="ProtNLM"/>
    </source>
</evidence>
<feature type="compositionally biased region" description="Polar residues" evidence="1">
    <location>
        <begin position="369"/>
        <end position="379"/>
    </location>
</feature>
<dbReference type="OrthoDB" id="9098336at2"/>
<evidence type="ECO:0000313" key="2">
    <source>
        <dbReference type="EMBL" id="SDI42081.1"/>
    </source>
</evidence>
<gene>
    <name evidence="2" type="ORF">SAMN05216466_122115</name>
</gene>
<dbReference type="Proteomes" id="UP000199706">
    <property type="component" value="Unassembled WGS sequence"/>
</dbReference>
<organism evidence="2 3">
    <name type="scientific">Paraburkholderia phenazinium</name>
    <dbReference type="NCBI Taxonomy" id="60549"/>
    <lineage>
        <taxon>Bacteria</taxon>
        <taxon>Pseudomonadati</taxon>
        <taxon>Pseudomonadota</taxon>
        <taxon>Betaproteobacteria</taxon>
        <taxon>Burkholderiales</taxon>
        <taxon>Burkholderiaceae</taxon>
        <taxon>Paraburkholderia</taxon>
    </lineage>
</organism>
<sequence length="386" mass="43700">MKLRIKTPTLRRPVVDGLVFLLPWACDPLVVRQALFERARRRIQKEIDDGFCKPAYVKFKRYRFSFNIPLPGKSKALVQIGALDLKRQKGGISVTMNPAKFAVGDVEHFHDVMTRIVGPSYRSLMRRALLNHIDFAVDIVHADLSRMLVTYGNAQQFTVFGKTVSSQGIVETYNFGSEKSDYMTSAYDKSAERRHRAILNIAKHGRRNEPLTANFIKQLEQLHGAPPLVRVEVRGKKLRGLPLHKLGELENRFARFTFADLNGEGSALPKKLEDEFMSLCRDRGVKAALEHYKGTPDVRKINAFWRSHKASWWKPDTMWAQACAELRKTGLFPAAAFHANNESNSQREAPPLEDATPRAASPVARAETRTQCNHTSTASKLDHRIA</sequence>
<evidence type="ECO:0000313" key="3">
    <source>
        <dbReference type="Proteomes" id="UP000199706"/>
    </source>
</evidence>